<evidence type="ECO:0000313" key="1">
    <source>
        <dbReference type="EMBL" id="CCA24109.1"/>
    </source>
</evidence>
<sequence length="74" mass="8277">MSFVDSSSSASVLINASTSLRRSGEYHPAHVSHQENLFGETLAFANAPYHGEIILWTQSFQEKIVRSVQIIKRT</sequence>
<organism evidence="1">
    <name type="scientific">Albugo laibachii Nc14</name>
    <dbReference type="NCBI Taxonomy" id="890382"/>
    <lineage>
        <taxon>Eukaryota</taxon>
        <taxon>Sar</taxon>
        <taxon>Stramenopiles</taxon>
        <taxon>Oomycota</taxon>
        <taxon>Peronosporomycetes</taxon>
        <taxon>Albuginales</taxon>
        <taxon>Albuginaceae</taxon>
        <taxon>Albugo</taxon>
    </lineage>
</organism>
<proteinExistence type="predicted"/>
<accession>F0WRZ2</accession>
<dbReference type="AlphaFoldDB" id="F0WRZ2"/>
<reference evidence="1" key="1">
    <citation type="journal article" date="2011" name="PLoS Biol.">
        <title>Gene gain and loss during evolution of obligate parasitism in the white rust pathogen of Arabidopsis thaliana.</title>
        <authorList>
            <person name="Kemen E."/>
            <person name="Gardiner A."/>
            <person name="Schultz-Larsen T."/>
            <person name="Kemen A.C."/>
            <person name="Balmuth A.L."/>
            <person name="Robert-Seilaniantz A."/>
            <person name="Bailey K."/>
            <person name="Holub E."/>
            <person name="Studholme D.J."/>
            <person name="Maclean D."/>
            <person name="Jones J.D."/>
        </authorList>
    </citation>
    <scope>NUCLEOTIDE SEQUENCE</scope>
</reference>
<name>F0WRZ2_9STRA</name>
<protein>
    <submittedName>
        <fullName evidence="1">AlNc14C222G9135 protein</fullName>
    </submittedName>
</protein>
<gene>
    <name evidence="1" type="primary">AlNc14C222G9135</name>
    <name evidence="1" type="ORF">ALNC14_102530</name>
</gene>
<dbReference type="HOGENOM" id="CLU_2692935_0_0_1"/>
<dbReference type="EMBL" id="FR824267">
    <property type="protein sequence ID" value="CCA24109.1"/>
    <property type="molecule type" value="Genomic_DNA"/>
</dbReference>
<reference evidence="1" key="2">
    <citation type="submission" date="2011-02" db="EMBL/GenBank/DDBJ databases">
        <authorList>
            <person name="MacLean D."/>
        </authorList>
    </citation>
    <scope>NUCLEOTIDE SEQUENCE</scope>
</reference>